<keyword evidence="3 5" id="KW-0863">Zinc-finger</keyword>
<evidence type="ECO:0000259" key="6">
    <source>
        <dbReference type="PROSITE" id="PS50089"/>
    </source>
</evidence>
<reference evidence="7" key="3">
    <citation type="submission" date="2023-05" db="EMBL/GenBank/DDBJ databases">
        <authorList>
            <person name="Smith C.H."/>
        </authorList>
    </citation>
    <scope>NUCLEOTIDE SEQUENCE</scope>
    <source>
        <strain evidence="7">CHS0354</strain>
        <tissue evidence="7">Mantle</tissue>
    </source>
</reference>
<dbReference type="InterPro" id="IPR013083">
    <property type="entry name" value="Znf_RING/FYVE/PHD"/>
</dbReference>
<dbReference type="PROSITE" id="PS50089">
    <property type="entry name" value="ZF_RING_2"/>
    <property type="match status" value="1"/>
</dbReference>
<feature type="domain" description="RING-type" evidence="6">
    <location>
        <begin position="17"/>
        <end position="63"/>
    </location>
</feature>
<name>A0AAE0SQU7_9BIVA</name>
<dbReference type="InterPro" id="IPR018957">
    <property type="entry name" value="Znf_C3HC4_RING-type"/>
</dbReference>
<evidence type="ECO:0000256" key="5">
    <source>
        <dbReference type="PROSITE-ProRule" id="PRU00175"/>
    </source>
</evidence>
<proteinExistence type="inferred from homology"/>
<keyword evidence="2" id="KW-0479">Metal-binding</keyword>
<dbReference type="Gene3D" id="3.30.40.10">
    <property type="entry name" value="Zinc/RING finger domain, C3HC4 (zinc finger)"/>
    <property type="match status" value="1"/>
</dbReference>
<dbReference type="InterPro" id="IPR017907">
    <property type="entry name" value="Znf_RING_CS"/>
</dbReference>
<dbReference type="GO" id="GO:0008270">
    <property type="term" value="F:zinc ion binding"/>
    <property type="evidence" value="ECO:0007669"/>
    <property type="project" value="UniProtKB-KW"/>
</dbReference>
<dbReference type="SUPFAM" id="SSF57845">
    <property type="entry name" value="B-box zinc-binding domain"/>
    <property type="match status" value="1"/>
</dbReference>
<evidence type="ECO:0000256" key="3">
    <source>
        <dbReference type="ARBA" id="ARBA00022771"/>
    </source>
</evidence>
<evidence type="ECO:0000256" key="2">
    <source>
        <dbReference type="ARBA" id="ARBA00022723"/>
    </source>
</evidence>
<accession>A0AAE0SQU7</accession>
<reference evidence="7" key="2">
    <citation type="journal article" date="2021" name="Genome Biol. Evol.">
        <title>Developing a high-quality reference genome for a parasitic bivalve with doubly uniparental inheritance (Bivalvia: Unionida).</title>
        <authorList>
            <person name="Smith C.H."/>
        </authorList>
    </citation>
    <scope>NUCLEOTIDE SEQUENCE</scope>
    <source>
        <strain evidence="7">CHS0354</strain>
        <tissue evidence="7">Mantle</tissue>
    </source>
</reference>
<dbReference type="SMART" id="SM00184">
    <property type="entry name" value="RING"/>
    <property type="match status" value="1"/>
</dbReference>
<dbReference type="Gene3D" id="3.30.160.60">
    <property type="entry name" value="Classic Zinc Finger"/>
    <property type="match status" value="1"/>
</dbReference>
<dbReference type="InterPro" id="IPR001841">
    <property type="entry name" value="Znf_RING"/>
</dbReference>
<evidence type="ECO:0000313" key="7">
    <source>
        <dbReference type="EMBL" id="KAK3596450.1"/>
    </source>
</evidence>
<dbReference type="Pfam" id="PF00097">
    <property type="entry name" value="zf-C3HC4"/>
    <property type="match status" value="1"/>
</dbReference>
<dbReference type="AlphaFoldDB" id="A0AAE0SQU7"/>
<evidence type="ECO:0000256" key="4">
    <source>
        <dbReference type="ARBA" id="ARBA00022833"/>
    </source>
</evidence>
<keyword evidence="8" id="KW-1185">Reference proteome</keyword>
<reference evidence="7" key="1">
    <citation type="journal article" date="2021" name="Genome Biol. Evol.">
        <title>A High-Quality Reference Genome for a Parasitic Bivalve with Doubly Uniparental Inheritance (Bivalvia: Unionida).</title>
        <authorList>
            <person name="Smith C.H."/>
        </authorList>
    </citation>
    <scope>NUCLEOTIDE SEQUENCE</scope>
    <source>
        <strain evidence="7">CHS0354</strain>
    </source>
</reference>
<dbReference type="PANTHER" id="PTHR24103">
    <property type="entry name" value="E3 UBIQUITIN-PROTEIN LIGASE TRIM"/>
    <property type="match status" value="1"/>
</dbReference>
<dbReference type="SUPFAM" id="SSF101898">
    <property type="entry name" value="NHL repeat"/>
    <property type="match status" value="1"/>
</dbReference>
<evidence type="ECO:0000256" key="1">
    <source>
        <dbReference type="ARBA" id="ARBA00008518"/>
    </source>
</evidence>
<dbReference type="Gene3D" id="2.120.10.30">
    <property type="entry name" value="TolB, C-terminal domain"/>
    <property type="match status" value="1"/>
</dbReference>
<keyword evidence="4" id="KW-0862">Zinc</keyword>
<dbReference type="Proteomes" id="UP001195483">
    <property type="component" value="Unassembled WGS sequence"/>
</dbReference>
<evidence type="ECO:0000313" key="8">
    <source>
        <dbReference type="Proteomes" id="UP001195483"/>
    </source>
</evidence>
<dbReference type="InterPro" id="IPR050143">
    <property type="entry name" value="TRIM/RBCC"/>
</dbReference>
<dbReference type="EMBL" id="JAEAOA010000987">
    <property type="protein sequence ID" value="KAK3596450.1"/>
    <property type="molecule type" value="Genomic_DNA"/>
</dbReference>
<dbReference type="PROSITE" id="PS00518">
    <property type="entry name" value="ZF_RING_1"/>
    <property type="match status" value="1"/>
</dbReference>
<dbReference type="InterPro" id="IPR011042">
    <property type="entry name" value="6-blade_b-propeller_TolB-like"/>
</dbReference>
<gene>
    <name evidence="7" type="ORF">CHS0354_015922</name>
</gene>
<comment type="caution">
    <text evidence="7">The sequence shown here is derived from an EMBL/GenBank/DDBJ whole genome shotgun (WGS) entry which is preliminary data.</text>
</comment>
<comment type="similarity">
    <text evidence="1">Belongs to the TRIM/RBCC family.</text>
</comment>
<sequence>MSGDRLASKLREDYLCCRICLEEYKDPMRLPCDHSFCKNCLKNIAEVAFTRETSRFVSCPLCRTNITYHGATVFDPKQWTESLPVDSLLNAILQTVEEHSKTKETVSGASRFCAQHESKVKEAYCYDHTQGMCWECAARNHKTCKCCSVEEAFQNMKPELDSLRQFLRDQVTRAERLGIMDRRIDNSRAEALHELEIVERSLTEFMQKVQRQIKMLRDEIGRLYGSHLRKRKLFYSQVTSLLELESSFEFMFEDADTVGILASLSDVRSQAEKAKQELDSTDKDTKSNLSEIVFIKDSYTQNFLSDFTSIGYVEFNMHEEYAAVESGASGLSLPSSLVHILHRERRSIPSNEAFPTLKLSELFSSFDARLPGEDICRINGIVSFEDEPDILYLLDMVNENVKKFTTSGTHVASLNLNGMPHGMCSIQPGRVLCITQPEKHLLAFIHTTDRLSISNYCVTKVPYNGICQIRGDTLAVTAWSNLCIDILNVQGDVLTRIDQDVVTGARLFNVPNVICSTPSGKFVVAEVGNKLTCIKADIQKHRRGHTSRIRKWEHFTPVPVLDMASDYRGVIYACLKEENRVCAIGPKGELLRDDVMTQECKVLGPVAISITKKFMTVASQQNEIRVFKTDQ</sequence>
<organism evidence="7 8">
    <name type="scientific">Potamilus streckersoni</name>
    <dbReference type="NCBI Taxonomy" id="2493646"/>
    <lineage>
        <taxon>Eukaryota</taxon>
        <taxon>Metazoa</taxon>
        <taxon>Spiralia</taxon>
        <taxon>Lophotrochozoa</taxon>
        <taxon>Mollusca</taxon>
        <taxon>Bivalvia</taxon>
        <taxon>Autobranchia</taxon>
        <taxon>Heteroconchia</taxon>
        <taxon>Palaeoheterodonta</taxon>
        <taxon>Unionida</taxon>
        <taxon>Unionoidea</taxon>
        <taxon>Unionidae</taxon>
        <taxon>Ambleminae</taxon>
        <taxon>Lampsilini</taxon>
        <taxon>Potamilus</taxon>
    </lineage>
</organism>
<dbReference type="SUPFAM" id="SSF57850">
    <property type="entry name" value="RING/U-box"/>
    <property type="match status" value="1"/>
</dbReference>
<protein>
    <recommendedName>
        <fullName evidence="6">RING-type domain-containing protein</fullName>
    </recommendedName>
</protein>